<name>A0A2A9NWU2_9AGAR</name>
<sequence length="58" mass="6220">MSPNHNTLAQSFAALPPATRLKLSLSVCAVAGIGLLISDYLEAKMPPPPKINKHHTEE</sequence>
<proteinExistence type="predicted"/>
<protein>
    <submittedName>
        <fullName evidence="1">Uncharacterized protein</fullName>
    </submittedName>
</protein>
<dbReference type="OrthoDB" id="2555959at2759"/>
<organism evidence="1 2">
    <name type="scientific">Amanita thiersii Skay4041</name>
    <dbReference type="NCBI Taxonomy" id="703135"/>
    <lineage>
        <taxon>Eukaryota</taxon>
        <taxon>Fungi</taxon>
        <taxon>Dikarya</taxon>
        <taxon>Basidiomycota</taxon>
        <taxon>Agaricomycotina</taxon>
        <taxon>Agaricomycetes</taxon>
        <taxon>Agaricomycetidae</taxon>
        <taxon>Agaricales</taxon>
        <taxon>Pluteineae</taxon>
        <taxon>Amanitaceae</taxon>
        <taxon>Amanita</taxon>
    </lineage>
</organism>
<evidence type="ECO:0000313" key="2">
    <source>
        <dbReference type="Proteomes" id="UP000242287"/>
    </source>
</evidence>
<accession>A0A2A9NWU2</accession>
<dbReference type="Proteomes" id="UP000242287">
    <property type="component" value="Unassembled WGS sequence"/>
</dbReference>
<dbReference type="EMBL" id="KZ301980">
    <property type="protein sequence ID" value="PFH52250.1"/>
    <property type="molecule type" value="Genomic_DNA"/>
</dbReference>
<gene>
    <name evidence="1" type="ORF">AMATHDRAFT_2256</name>
</gene>
<keyword evidence="2" id="KW-1185">Reference proteome</keyword>
<evidence type="ECO:0000313" key="1">
    <source>
        <dbReference type="EMBL" id="PFH52250.1"/>
    </source>
</evidence>
<dbReference type="AlphaFoldDB" id="A0A2A9NWU2"/>
<reference evidence="1 2" key="1">
    <citation type="submission" date="2014-02" db="EMBL/GenBank/DDBJ databases">
        <title>Transposable element dynamics among asymbiotic and ectomycorrhizal Amanita fungi.</title>
        <authorList>
            <consortium name="DOE Joint Genome Institute"/>
            <person name="Hess J."/>
            <person name="Skrede I."/>
            <person name="Wolfe B."/>
            <person name="LaButti K."/>
            <person name="Ohm R.A."/>
            <person name="Grigoriev I.V."/>
            <person name="Pringle A."/>
        </authorList>
    </citation>
    <scope>NUCLEOTIDE SEQUENCE [LARGE SCALE GENOMIC DNA]</scope>
    <source>
        <strain evidence="1 2">SKay4041</strain>
    </source>
</reference>